<dbReference type="Pfam" id="PF01904">
    <property type="entry name" value="DUF72"/>
    <property type="match status" value="1"/>
</dbReference>
<evidence type="ECO:0000313" key="1">
    <source>
        <dbReference type="EMBL" id="KUK16944.1"/>
    </source>
</evidence>
<dbReference type="Gene3D" id="3.20.20.410">
    <property type="entry name" value="Protein of unknown function UPF0759"/>
    <property type="match status" value="1"/>
</dbReference>
<dbReference type="InterPro" id="IPR036520">
    <property type="entry name" value="UPF0759_sf"/>
</dbReference>
<evidence type="ECO:0000313" key="2">
    <source>
        <dbReference type="Proteomes" id="UP000053911"/>
    </source>
</evidence>
<dbReference type="Proteomes" id="UP000053911">
    <property type="component" value="Unassembled WGS sequence"/>
</dbReference>
<organism evidence="1 2">
    <name type="scientific">Thermococcus sibiricus</name>
    <dbReference type="NCBI Taxonomy" id="172049"/>
    <lineage>
        <taxon>Archaea</taxon>
        <taxon>Methanobacteriati</taxon>
        <taxon>Methanobacteriota</taxon>
        <taxon>Thermococci</taxon>
        <taxon>Thermococcales</taxon>
        <taxon>Thermococcaceae</taxon>
        <taxon>Thermococcus</taxon>
    </lineage>
</organism>
<dbReference type="AlphaFoldDB" id="A0A124FF41"/>
<dbReference type="EMBL" id="LGFD01000046">
    <property type="protein sequence ID" value="KUK16944.1"/>
    <property type="molecule type" value="Genomic_DNA"/>
</dbReference>
<dbReference type="SUPFAM" id="SSF117396">
    <property type="entry name" value="TM1631-like"/>
    <property type="match status" value="1"/>
</dbReference>
<protein>
    <recommendedName>
        <fullName evidence="3">DUF72 domain-containing protein</fullName>
    </recommendedName>
</protein>
<sequence length="239" mass="28264">MIIVGTCGFCEAKKKYFRDFNTVEVQQTFYKLIQDKTLQKWEQEAPKDFIFSIKAFQGVTHPPTSPTWRRSNVKPTPGVGLLRPTPDVFRYWELTLREAEILGAKFVLIQLPKSFKETEESFNNAEKFFSKIEKRDFTIVVELRGWSEKGIKEFVREFNLIDVTDPLVREPLHVGKINYYRLHGAYQKGRIIYKHKYTQEELQGIAKKVKEWNKKESYVYFNNAYMCEDARSFIQTLAF</sequence>
<dbReference type="InterPro" id="IPR002763">
    <property type="entry name" value="DUF72"/>
</dbReference>
<reference evidence="2" key="1">
    <citation type="journal article" date="2015" name="MBio">
        <title>Genome-Resolved Metagenomic Analysis Reveals Roles for Candidate Phyla and Other Microbial Community Members in Biogeochemical Transformations in Oil Reservoirs.</title>
        <authorList>
            <person name="Hu P."/>
            <person name="Tom L."/>
            <person name="Singh A."/>
            <person name="Thomas B.C."/>
            <person name="Baker B.J."/>
            <person name="Piceno Y.M."/>
            <person name="Andersen G.L."/>
            <person name="Banfield J.F."/>
        </authorList>
    </citation>
    <scope>NUCLEOTIDE SEQUENCE [LARGE SCALE GENOMIC DNA]</scope>
</reference>
<name>A0A124FF41_9EURY</name>
<accession>A0A124FF41</accession>
<dbReference type="PATRIC" id="fig|172049.5.peg.1729"/>
<dbReference type="PANTHER" id="PTHR30348:SF4">
    <property type="entry name" value="DUF72 DOMAIN-CONTAINING PROTEIN"/>
    <property type="match status" value="1"/>
</dbReference>
<proteinExistence type="predicted"/>
<dbReference type="PANTHER" id="PTHR30348">
    <property type="entry name" value="UNCHARACTERIZED PROTEIN YECE"/>
    <property type="match status" value="1"/>
</dbReference>
<gene>
    <name evidence="1" type="ORF">XD54_1774</name>
</gene>
<evidence type="ECO:0008006" key="3">
    <source>
        <dbReference type="Google" id="ProtNLM"/>
    </source>
</evidence>
<dbReference type="RefSeq" id="WP_015849554.1">
    <property type="nucleotide sequence ID" value="NZ_LGFD01000046.1"/>
</dbReference>
<dbReference type="OMA" id="YVMFNNV"/>
<dbReference type="GeneID" id="8096282"/>
<comment type="caution">
    <text evidence="1">The sequence shown here is derived from an EMBL/GenBank/DDBJ whole genome shotgun (WGS) entry which is preliminary data.</text>
</comment>